<dbReference type="EC" id="2.7.10.1" evidence="2"/>
<dbReference type="Pfam" id="PF01030">
    <property type="entry name" value="Recep_L_domain"/>
    <property type="match status" value="2"/>
</dbReference>
<keyword evidence="5" id="KW-0812">Transmembrane</keyword>
<dbReference type="PROSITE" id="PS50853">
    <property type="entry name" value="FN3"/>
    <property type="match status" value="2"/>
</dbReference>
<evidence type="ECO:0000256" key="2">
    <source>
        <dbReference type="ARBA" id="ARBA00011902"/>
    </source>
</evidence>
<dbReference type="SMART" id="SM00219">
    <property type="entry name" value="TyrKc"/>
    <property type="match status" value="1"/>
</dbReference>
<dbReference type="GO" id="GO:0005524">
    <property type="term" value="F:ATP binding"/>
    <property type="evidence" value="ECO:0007669"/>
    <property type="project" value="UniProtKB-KW"/>
</dbReference>
<dbReference type="InterPro" id="IPR013783">
    <property type="entry name" value="Ig-like_fold"/>
</dbReference>
<dbReference type="PANTHER" id="PTHR24416">
    <property type="entry name" value="TYROSINE-PROTEIN KINASE RECEPTOR"/>
    <property type="match status" value="1"/>
</dbReference>
<keyword evidence="8" id="KW-0547">Nucleotide-binding</keyword>
<dbReference type="InterPro" id="IPR011009">
    <property type="entry name" value="Kinase-like_dom_sf"/>
</dbReference>
<dbReference type="GO" id="GO:0043235">
    <property type="term" value="C:receptor complex"/>
    <property type="evidence" value="ECO:0007669"/>
    <property type="project" value="TreeGrafter"/>
</dbReference>
<dbReference type="Gene3D" id="2.60.40.10">
    <property type="entry name" value="Immunoglobulins"/>
    <property type="match status" value="3"/>
</dbReference>
<accession>A0A7R8ZFQ6</accession>
<evidence type="ECO:0000256" key="12">
    <source>
        <dbReference type="ARBA" id="ARBA00023136"/>
    </source>
</evidence>
<evidence type="ECO:0000256" key="1">
    <source>
        <dbReference type="ARBA" id="ARBA00004479"/>
    </source>
</evidence>
<dbReference type="Gene3D" id="3.80.20.20">
    <property type="entry name" value="Receptor L-domain"/>
    <property type="match status" value="2"/>
</dbReference>
<dbReference type="InterPro" id="IPR001245">
    <property type="entry name" value="Ser-Thr/Tyr_kinase_cat_dom"/>
</dbReference>
<dbReference type="SMART" id="SM00060">
    <property type="entry name" value="FN3"/>
    <property type="match status" value="3"/>
</dbReference>
<organism evidence="16">
    <name type="scientific">Cyprideis torosa</name>
    <dbReference type="NCBI Taxonomy" id="163714"/>
    <lineage>
        <taxon>Eukaryota</taxon>
        <taxon>Metazoa</taxon>
        <taxon>Ecdysozoa</taxon>
        <taxon>Arthropoda</taxon>
        <taxon>Crustacea</taxon>
        <taxon>Oligostraca</taxon>
        <taxon>Ostracoda</taxon>
        <taxon>Podocopa</taxon>
        <taxon>Podocopida</taxon>
        <taxon>Cytherocopina</taxon>
        <taxon>Cytheroidea</taxon>
        <taxon>Cytherideidae</taxon>
        <taxon>Cyprideis</taxon>
    </lineage>
</organism>
<dbReference type="InterPro" id="IPR020635">
    <property type="entry name" value="Tyr_kinase_cat_dom"/>
</dbReference>
<evidence type="ECO:0000256" key="5">
    <source>
        <dbReference type="ARBA" id="ARBA00022692"/>
    </source>
</evidence>
<dbReference type="EMBL" id="OB660060">
    <property type="protein sequence ID" value="CAD7222454.1"/>
    <property type="molecule type" value="Genomic_DNA"/>
</dbReference>
<evidence type="ECO:0000313" key="16">
    <source>
        <dbReference type="EMBL" id="CAD7222454.1"/>
    </source>
</evidence>
<keyword evidence="4" id="KW-0165">Cleavage on pair of basic residues</keyword>
<dbReference type="InterPro" id="IPR008266">
    <property type="entry name" value="Tyr_kinase_AS"/>
</dbReference>
<keyword evidence="11" id="KW-1133">Transmembrane helix</keyword>
<reference evidence="16" key="1">
    <citation type="submission" date="2020-11" db="EMBL/GenBank/DDBJ databases">
        <authorList>
            <person name="Tran Van P."/>
        </authorList>
    </citation>
    <scope>NUCLEOTIDE SEQUENCE</scope>
</reference>
<name>A0A7R8ZFQ6_9CRUS</name>
<evidence type="ECO:0000256" key="13">
    <source>
        <dbReference type="ARBA" id="ARBA00023170"/>
    </source>
</evidence>
<keyword evidence="15" id="KW-0464">Manganese</keyword>
<dbReference type="InterPro" id="IPR000719">
    <property type="entry name" value="Prot_kinase_dom"/>
</dbReference>
<dbReference type="GO" id="GO:0007169">
    <property type="term" value="P:cell surface receptor protein tyrosine kinase signaling pathway"/>
    <property type="evidence" value="ECO:0007669"/>
    <property type="project" value="TreeGrafter"/>
</dbReference>
<dbReference type="GO" id="GO:0004714">
    <property type="term" value="F:transmembrane receptor protein tyrosine kinase activity"/>
    <property type="evidence" value="ECO:0007669"/>
    <property type="project" value="UniProtKB-EC"/>
</dbReference>
<evidence type="ECO:0000256" key="8">
    <source>
        <dbReference type="ARBA" id="ARBA00022741"/>
    </source>
</evidence>
<dbReference type="Pfam" id="PF07714">
    <property type="entry name" value="PK_Tyr_Ser-Thr"/>
    <property type="match status" value="1"/>
</dbReference>
<dbReference type="PANTHER" id="PTHR24416:SF525">
    <property type="entry name" value="INSULIN-LIKE RECEPTOR"/>
    <property type="match status" value="1"/>
</dbReference>
<evidence type="ECO:0000256" key="7">
    <source>
        <dbReference type="ARBA" id="ARBA00022737"/>
    </source>
</evidence>
<dbReference type="Pfam" id="PF00041">
    <property type="entry name" value="fn3"/>
    <property type="match status" value="1"/>
</dbReference>
<dbReference type="GO" id="GO:0005886">
    <property type="term" value="C:plasma membrane"/>
    <property type="evidence" value="ECO:0007669"/>
    <property type="project" value="TreeGrafter"/>
</dbReference>
<evidence type="ECO:0000256" key="10">
    <source>
        <dbReference type="ARBA" id="ARBA00022840"/>
    </source>
</evidence>
<dbReference type="OrthoDB" id="5809444at2759"/>
<dbReference type="InterPro" id="IPR003961">
    <property type="entry name" value="FN3_dom"/>
</dbReference>
<dbReference type="SUPFAM" id="SSF49265">
    <property type="entry name" value="Fibronectin type III"/>
    <property type="match status" value="2"/>
</dbReference>
<dbReference type="SUPFAM" id="SSF56112">
    <property type="entry name" value="Protein kinase-like (PK-like)"/>
    <property type="match status" value="1"/>
</dbReference>
<evidence type="ECO:0000256" key="11">
    <source>
        <dbReference type="ARBA" id="ARBA00022989"/>
    </source>
</evidence>
<dbReference type="InterPro" id="IPR050122">
    <property type="entry name" value="RTK"/>
</dbReference>
<evidence type="ECO:0000256" key="4">
    <source>
        <dbReference type="ARBA" id="ARBA00022685"/>
    </source>
</evidence>
<keyword evidence="7" id="KW-0677">Repeat</keyword>
<dbReference type="PROSITE" id="PS50011">
    <property type="entry name" value="PROTEIN_KINASE_DOM"/>
    <property type="match status" value="1"/>
</dbReference>
<dbReference type="SUPFAM" id="SSF52058">
    <property type="entry name" value="L domain-like"/>
    <property type="match status" value="2"/>
</dbReference>
<dbReference type="CDD" id="cd00063">
    <property type="entry name" value="FN3"/>
    <property type="match status" value="3"/>
</dbReference>
<keyword evidence="12" id="KW-0472">Membrane</keyword>
<dbReference type="PRINTS" id="PR00109">
    <property type="entry name" value="TYRKINASE"/>
</dbReference>
<evidence type="ECO:0000256" key="14">
    <source>
        <dbReference type="ARBA" id="ARBA00023180"/>
    </source>
</evidence>
<dbReference type="Gene3D" id="1.10.510.10">
    <property type="entry name" value="Transferase(Phosphotransferase) domain 1"/>
    <property type="match status" value="1"/>
</dbReference>
<dbReference type="PROSITE" id="PS00109">
    <property type="entry name" value="PROTEIN_KINASE_TYR"/>
    <property type="match status" value="1"/>
</dbReference>
<evidence type="ECO:0000256" key="9">
    <source>
        <dbReference type="ARBA" id="ARBA00022777"/>
    </source>
</evidence>
<dbReference type="Gene3D" id="3.30.200.20">
    <property type="entry name" value="Phosphorylase Kinase, domain 1"/>
    <property type="match status" value="1"/>
</dbReference>
<keyword evidence="3" id="KW-0808">Transferase</keyword>
<protein>
    <recommendedName>
        <fullName evidence="2">receptor protein-tyrosine kinase</fullName>
        <ecNumber evidence="2">2.7.10.1</ecNumber>
    </recommendedName>
</protein>
<proteinExistence type="predicted"/>
<dbReference type="AlphaFoldDB" id="A0A7R8ZFQ6"/>
<keyword evidence="13" id="KW-0675">Receptor</keyword>
<sequence length="1137" mass="128842">MPMVESLGQVFPSLSVIRGHRNVSGFALVVQQCHRLLDLGLGSLTLIQRGGVHVEKNPLLCFWNTINWDLIAKGQKLLFLDNMSSAQCPEICPQNCTIPGGGEAPFCWNMDVCQKNCPKVCRGKIIYNRKDAMSFKGCTKVRDSLEIQFRDYIDDEFLEEFLGEIREIQSELKVIRSHQLFSLSFFKNLRLISGEKRKDGRNRPALVMMDNQNLRKLFPVPVTILGNTSFHYNPRLCKTVIDDLRLAAKGDHSPFTWAVGHETNGYREACIRVNLKLTINSTNSTSCGGLATSPPAAPEDLGSLKERHPSPAAPRDGENMTAPTPEEEDDGTPSVHQLEKELAEKEKQVRRGEGDWWYDINIKPTQTNATIPNLTPYTRYAFYVKAEVFKTYNTSGNQFGLSDVEYVTTMEWEPDPPRNVRVREITHNTLNITWEIPLVTNGPITEYHVRIALEEEDDLVDVCPNGSEPRRKRSTETNVITKKENTGVQLKAPSITFPEPASYTSMSSKDGQCVIKDYTEGNIEQEKSYVEYEDFLLNTHLRKPGAICEYLVDVCSILCRPLPEGDSNRSKRSLPRAPDESENAIVQKKPAQKPIYLGKIGDAEFWSRGKAIGAKTGNMWLMVGPMSLEEKVVELHPYSRYRIHVRACHKPICTLEQRDQYSPCSRLCSPWNNETVARTKVKADADRIPSEGLTYEKLNDTSIRLFWNAPLAPNRKVLGYYIRYRNNGLQGSYCVRANNKSDYYQHDIARLAPGQITLTVCALSRARTPTNCTESDPLELVVNPEVVHLQLIYVAIGLGIVFLGIPTAYFYIKRRLEWPTLNINAGSLEVKHSRIKILSELASGEYGKVYLGKVKNLQDDEPWTTTAIKKPISTIHRNRSSSRYKIRCQFEDEMKVMLRLKDGPFLVRMLGVVSRSPPHMVIMQLMVSDLKKWLEEQRAVTNSPESEFSKKMILFACQVAQGMAYIHSKNILHRDLATRNCLLDKDPPDRCCVGDFGHAVIVDQEHEHKEIPIPIRWTAPEVGEHGENSSFYSDAWSYGVVLWEIATKGRLPYGDHTDEVRSFIIKGGRLGRPAGCPPEFIRKFGGIQKKAGTGMWNFFSEYWVGRLTLNLLGYASVLLPGYLLLRYVTSRGLFLDE</sequence>
<keyword evidence="9" id="KW-0418">Kinase</keyword>
<evidence type="ECO:0000256" key="6">
    <source>
        <dbReference type="ARBA" id="ARBA00022729"/>
    </source>
</evidence>
<keyword evidence="14" id="KW-0325">Glycoprotein</keyword>
<comment type="subcellular location">
    <subcellularLocation>
        <location evidence="1">Membrane</location>
        <topology evidence="1">Single-pass type I membrane protein</topology>
    </subcellularLocation>
</comment>
<keyword evidence="6" id="KW-0732">Signal</keyword>
<keyword evidence="10" id="KW-0067">ATP-binding</keyword>
<evidence type="ECO:0000256" key="3">
    <source>
        <dbReference type="ARBA" id="ARBA00022679"/>
    </source>
</evidence>
<dbReference type="InterPro" id="IPR036941">
    <property type="entry name" value="Rcpt_L-dom_sf"/>
</dbReference>
<dbReference type="InterPro" id="IPR036116">
    <property type="entry name" value="FN3_sf"/>
</dbReference>
<evidence type="ECO:0000256" key="15">
    <source>
        <dbReference type="ARBA" id="ARBA00023211"/>
    </source>
</evidence>
<gene>
    <name evidence="16" type="ORF">CTOB1V02_LOCUS462</name>
</gene>
<dbReference type="InterPro" id="IPR000494">
    <property type="entry name" value="Rcpt_L-dom"/>
</dbReference>